<evidence type="ECO:0000259" key="6">
    <source>
        <dbReference type="PROSITE" id="PS50850"/>
    </source>
</evidence>
<dbReference type="PROSITE" id="PS50850">
    <property type="entry name" value="MFS"/>
    <property type="match status" value="1"/>
</dbReference>
<evidence type="ECO:0000313" key="7">
    <source>
        <dbReference type="EMBL" id="QLG49070.1"/>
    </source>
</evidence>
<dbReference type="InterPro" id="IPR000849">
    <property type="entry name" value="Sugar_P_transporter"/>
</dbReference>
<dbReference type="OrthoDB" id="29061at2157"/>
<evidence type="ECO:0000256" key="4">
    <source>
        <dbReference type="ARBA" id="ARBA00023136"/>
    </source>
</evidence>
<dbReference type="PANTHER" id="PTHR43826">
    <property type="entry name" value="GLUCOSE-6-PHOSPHATE EXCHANGER SLC37A4"/>
    <property type="match status" value="1"/>
</dbReference>
<feature type="transmembrane region" description="Helical" evidence="5">
    <location>
        <begin position="110"/>
        <end position="130"/>
    </location>
</feature>
<dbReference type="InterPro" id="IPR051337">
    <property type="entry name" value="OPA_Antiporter"/>
</dbReference>
<feature type="transmembrane region" description="Helical" evidence="5">
    <location>
        <begin position="52"/>
        <end position="72"/>
    </location>
</feature>
<feature type="transmembrane region" description="Helical" evidence="5">
    <location>
        <begin position="262"/>
        <end position="283"/>
    </location>
</feature>
<keyword evidence="8" id="KW-1185">Reference proteome</keyword>
<dbReference type="EMBL" id="CP058601">
    <property type="protein sequence ID" value="QLG49070.1"/>
    <property type="molecule type" value="Genomic_DNA"/>
</dbReference>
<dbReference type="GO" id="GO:0035435">
    <property type="term" value="P:phosphate ion transmembrane transport"/>
    <property type="evidence" value="ECO:0007669"/>
    <property type="project" value="TreeGrafter"/>
</dbReference>
<dbReference type="InterPro" id="IPR020846">
    <property type="entry name" value="MFS_dom"/>
</dbReference>
<accession>A0A7D5GKB3</accession>
<proteinExistence type="predicted"/>
<dbReference type="GO" id="GO:0012505">
    <property type="term" value="C:endomembrane system"/>
    <property type="evidence" value="ECO:0007669"/>
    <property type="project" value="UniProtKB-SubCell"/>
</dbReference>
<sequence>MRLWRDPLRWRWILWAMMGVGFLLVNANRLSTAVLAEDLMAAFGTTGAQLGTLHAFFFWVYAAMQIPSGILADRVGPRATAAAGAAVMSVGTIGFAAAETYLVAVLARGLIGLGGSVIFVCILRFCATWFRADEFATMSGLTFTISGLGGVIATTPLAIAVGAVGWRTAIGSLGIVGFVTAVAVFALIRDTPTQAGFESIEGVPEQAPLTNAELRTSLENVIRDPQVWVVALMLFCATGVNLTLFGLWGVPYVVQSYDVTVTTASTITLLGSVGIMTGPPAIGWVSDRLDRRLELLVAGGGCFVACLALVTVVGRPPLPVLGVIFFSTGFLLGAFLLGFTVVKNRHPAGASGISTGTVNAGAFVGAATLPTVMGWALDTYWTGEIVGGVRVYTPFGYRVAFGIATVAGATAFGCALWLYHHERTTPRSADAGNSNTDGLCENDDD</sequence>
<feature type="transmembrane region" description="Helical" evidence="5">
    <location>
        <begin position="320"/>
        <end position="342"/>
    </location>
</feature>
<dbReference type="GO" id="GO:0061513">
    <property type="term" value="F:glucose 6-phosphate:phosphate antiporter activity"/>
    <property type="evidence" value="ECO:0007669"/>
    <property type="project" value="TreeGrafter"/>
</dbReference>
<feature type="transmembrane region" description="Helical" evidence="5">
    <location>
        <begin position="169"/>
        <end position="188"/>
    </location>
</feature>
<dbReference type="AlphaFoldDB" id="A0A7D5GKB3"/>
<dbReference type="GO" id="GO:0016020">
    <property type="term" value="C:membrane"/>
    <property type="evidence" value="ECO:0007669"/>
    <property type="project" value="InterPro"/>
</dbReference>
<evidence type="ECO:0000313" key="8">
    <source>
        <dbReference type="Proteomes" id="UP000509241"/>
    </source>
</evidence>
<evidence type="ECO:0000256" key="3">
    <source>
        <dbReference type="ARBA" id="ARBA00022989"/>
    </source>
</evidence>
<keyword evidence="2 5" id="KW-0812">Transmembrane</keyword>
<evidence type="ECO:0000256" key="5">
    <source>
        <dbReference type="SAM" id="Phobius"/>
    </source>
</evidence>
<dbReference type="SUPFAM" id="SSF103473">
    <property type="entry name" value="MFS general substrate transporter"/>
    <property type="match status" value="1"/>
</dbReference>
<dbReference type="GeneID" id="56033529"/>
<feature type="transmembrane region" description="Helical" evidence="5">
    <location>
        <begin position="295"/>
        <end position="314"/>
    </location>
</feature>
<dbReference type="PIRSF" id="PIRSF002808">
    <property type="entry name" value="Hexose_phosphate_transp"/>
    <property type="match status" value="1"/>
</dbReference>
<reference evidence="7 8" key="1">
    <citation type="submission" date="2020-07" db="EMBL/GenBank/DDBJ databases">
        <authorList>
            <person name="Cui H."/>
        </authorList>
    </citation>
    <scope>NUCLEOTIDE SEQUENCE [LARGE SCALE GENOMIC DNA]</scope>
    <source>
        <strain evidence="7 8">YPL8</strain>
    </source>
</reference>
<evidence type="ECO:0000256" key="2">
    <source>
        <dbReference type="ARBA" id="ARBA00022692"/>
    </source>
</evidence>
<dbReference type="InterPro" id="IPR011701">
    <property type="entry name" value="MFS"/>
</dbReference>
<feature type="transmembrane region" description="Helical" evidence="5">
    <location>
        <begin position="354"/>
        <end position="377"/>
    </location>
</feature>
<dbReference type="RefSeq" id="WP_179260805.1">
    <property type="nucleotide sequence ID" value="NZ_CP058601.1"/>
</dbReference>
<dbReference type="Gene3D" id="1.20.1250.20">
    <property type="entry name" value="MFS general substrate transporter like domains"/>
    <property type="match status" value="2"/>
</dbReference>
<organism evidence="7 8">
    <name type="scientific">Natrinema halophilum</name>
    <dbReference type="NCBI Taxonomy" id="1699371"/>
    <lineage>
        <taxon>Archaea</taxon>
        <taxon>Methanobacteriati</taxon>
        <taxon>Methanobacteriota</taxon>
        <taxon>Stenosarchaea group</taxon>
        <taxon>Halobacteria</taxon>
        <taxon>Halobacteriales</taxon>
        <taxon>Natrialbaceae</taxon>
        <taxon>Natrinema</taxon>
    </lineage>
</organism>
<feature type="transmembrane region" description="Helical" evidence="5">
    <location>
        <begin position="79"/>
        <end position="98"/>
    </location>
</feature>
<dbReference type="Pfam" id="PF07690">
    <property type="entry name" value="MFS_1"/>
    <property type="match status" value="1"/>
</dbReference>
<feature type="domain" description="Major facilitator superfamily (MFS) profile" evidence="6">
    <location>
        <begin position="14"/>
        <end position="423"/>
    </location>
</feature>
<gene>
    <name evidence="7" type="ORF">HYG82_09520</name>
</gene>
<keyword evidence="4 5" id="KW-0472">Membrane</keyword>
<dbReference type="PANTHER" id="PTHR43826:SF3">
    <property type="entry name" value="GLUCOSE-6-PHOSPHATE EXCHANGER SLC37A4"/>
    <property type="match status" value="1"/>
</dbReference>
<feature type="transmembrane region" description="Helical" evidence="5">
    <location>
        <begin position="227"/>
        <end position="250"/>
    </location>
</feature>
<feature type="transmembrane region" description="Helical" evidence="5">
    <location>
        <begin position="397"/>
        <end position="419"/>
    </location>
</feature>
<name>A0A7D5GKB3_9EURY</name>
<dbReference type="KEGG" id="haly:HYG82_09520"/>
<evidence type="ECO:0000256" key="1">
    <source>
        <dbReference type="ARBA" id="ARBA00004127"/>
    </source>
</evidence>
<dbReference type="Proteomes" id="UP000509241">
    <property type="component" value="Chromosome"/>
</dbReference>
<protein>
    <submittedName>
        <fullName evidence="7">MFS transporter</fullName>
    </submittedName>
</protein>
<keyword evidence="3 5" id="KW-1133">Transmembrane helix</keyword>
<feature type="transmembrane region" description="Helical" evidence="5">
    <location>
        <begin position="142"/>
        <end position="163"/>
    </location>
</feature>
<comment type="subcellular location">
    <subcellularLocation>
        <location evidence="1">Endomembrane system</location>
        <topology evidence="1">Multi-pass membrane protein</topology>
    </subcellularLocation>
</comment>
<dbReference type="InterPro" id="IPR036259">
    <property type="entry name" value="MFS_trans_sf"/>
</dbReference>